<name>A0A9D2EEA9_9MICO</name>
<evidence type="ECO:0000313" key="5">
    <source>
        <dbReference type="EMBL" id="HIZ35830.1"/>
    </source>
</evidence>
<dbReference type="SUPFAM" id="SSF46689">
    <property type="entry name" value="Homeodomain-like"/>
    <property type="match status" value="2"/>
</dbReference>
<sequence>MDTLTEVLDNIRASGALIGQNLLCAPWSVCVEPGATITVAAMLRGDGWILREGAEPVHLGTRDLVVLTGRESAVLASDQVGTAEPTCIVTPDGVRDETAERLLDGERLGHAESGGGSPLLAEHALLAGSFPTSGRIAERLLGALPPLLVVPRAQQRSRALDFLELEIENNEPGQQAVLDRLLDIVLIGALRDWFALPEVSAPAWFGATSDPVVGPALHALHAEPSRDWSVATLARRAKVSRATFARRFTEVMGEPPISYLAGWRLCLAADLLQESESTLASIARQVGYSNAYALSAAFTREYGIRPSQYRHRVRTGANQPVTT</sequence>
<keyword evidence="1" id="KW-0805">Transcription regulation</keyword>
<keyword evidence="3" id="KW-0804">Transcription</keyword>
<comment type="caution">
    <text evidence="5">The sequence shown here is derived from an EMBL/GenBank/DDBJ whole genome shotgun (WGS) entry which is preliminary data.</text>
</comment>
<dbReference type="Pfam" id="PF12833">
    <property type="entry name" value="HTH_18"/>
    <property type="match status" value="1"/>
</dbReference>
<accession>A0A9D2EEA9</accession>
<dbReference type="InterPro" id="IPR050204">
    <property type="entry name" value="AraC_XylS_family_regulators"/>
</dbReference>
<dbReference type="PANTHER" id="PTHR46796">
    <property type="entry name" value="HTH-TYPE TRANSCRIPTIONAL ACTIVATOR RHAS-RELATED"/>
    <property type="match status" value="1"/>
</dbReference>
<proteinExistence type="predicted"/>
<evidence type="ECO:0000256" key="1">
    <source>
        <dbReference type="ARBA" id="ARBA00023015"/>
    </source>
</evidence>
<dbReference type="SMART" id="SM00342">
    <property type="entry name" value="HTH_ARAC"/>
    <property type="match status" value="1"/>
</dbReference>
<dbReference type="EMBL" id="DXBY01000147">
    <property type="protein sequence ID" value="HIZ35830.1"/>
    <property type="molecule type" value="Genomic_DNA"/>
</dbReference>
<keyword evidence="2" id="KW-0238">DNA-binding</keyword>
<dbReference type="InterPro" id="IPR018060">
    <property type="entry name" value="HTH_AraC"/>
</dbReference>
<dbReference type="GO" id="GO:0043565">
    <property type="term" value="F:sequence-specific DNA binding"/>
    <property type="evidence" value="ECO:0007669"/>
    <property type="project" value="InterPro"/>
</dbReference>
<feature type="domain" description="HTH araC/xylS-type" evidence="4">
    <location>
        <begin position="214"/>
        <end position="312"/>
    </location>
</feature>
<evidence type="ECO:0000259" key="4">
    <source>
        <dbReference type="PROSITE" id="PS01124"/>
    </source>
</evidence>
<evidence type="ECO:0000313" key="6">
    <source>
        <dbReference type="Proteomes" id="UP000824037"/>
    </source>
</evidence>
<organism evidence="5 6">
    <name type="scientific">Candidatus Ruania gallistercoris</name>
    <dbReference type="NCBI Taxonomy" id="2838746"/>
    <lineage>
        <taxon>Bacteria</taxon>
        <taxon>Bacillati</taxon>
        <taxon>Actinomycetota</taxon>
        <taxon>Actinomycetes</taxon>
        <taxon>Micrococcales</taxon>
        <taxon>Ruaniaceae</taxon>
        <taxon>Ruania</taxon>
    </lineage>
</organism>
<dbReference type="InterPro" id="IPR009057">
    <property type="entry name" value="Homeodomain-like_sf"/>
</dbReference>
<dbReference type="Pfam" id="PF12852">
    <property type="entry name" value="Cupin_6"/>
    <property type="match status" value="1"/>
</dbReference>
<dbReference type="InterPro" id="IPR032783">
    <property type="entry name" value="AraC_lig"/>
</dbReference>
<dbReference type="GO" id="GO:0003700">
    <property type="term" value="F:DNA-binding transcription factor activity"/>
    <property type="evidence" value="ECO:0007669"/>
    <property type="project" value="InterPro"/>
</dbReference>
<reference evidence="5" key="1">
    <citation type="journal article" date="2021" name="PeerJ">
        <title>Extensive microbial diversity within the chicken gut microbiome revealed by metagenomics and culture.</title>
        <authorList>
            <person name="Gilroy R."/>
            <person name="Ravi A."/>
            <person name="Getino M."/>
            <person name="Pursley I."/>
            <person name="Horton D.L."/>
            <person name="Alikhan N.F."/>
            <person name="Baker D."/>
            <person name="Gharbi K."/>
            <person name="Hall N."/>
            <person name="Watson M."/>
            <person name="Adriaenssens E.M."/>
            <person name="Foster-Nyarko E."/>
            <person name="Jarju S."/>
            <person name="Secka A."/>
            <person name="Antonio M."/>
            <person name="Oren A."/>
            <person name="Chaudhuri R.R."/>
            <person name="La Ragione R."/>
            <person name="Hildebrand F."/>
            <person name="Pallen M.J."/>
        </authorList>
    </citation>
    <scope>NUCLEOTIDE SEQUENCE</scope>
    <source>
        <strain evidence="5">ChiGjej4B4-7305</strain>
    </source>
</reference>
<reference evidence="5" key="2">
    <citation type="submission" date="2021-04" db="EMBL/GenBank/DDBJ databases">
        <authorList>
            <person name="Gilroy R."/>
        </authorList>
    </citation>
    <scope>NUCLEOTIDE SEQUENCE</scope>
    <source>
        <strain evidence="5">ChiGjej4B4-7305</strain>
    </source>
</reference>
<evidence type="ECO:0000256" key="3">
    <source>
        <dbReference type="ARBA" id="ARBA00023163"/>
    </source>
</evidence>
<protein>
    <submittedName>
        <fullName evidence="5">AraC family transcriptional regulator</fullName>
    </submittedName>
</protein>
<dbReference type="Gene3D" id="1.10.10.60">
    <property type="entry name" value="Homeodomain-like"/>
    <property type="match status" value="2"/>
</dbReference>
<dbReference type="AlphaFoldDB" id="A0A9D2EEA9"/>
<evidence type="ECO:0000256" key="2">
    <source>
        <dbReference type="ARBA" id="ARBA00023125"/>
    </source>
</evidence>
<dbReference type="PROSITE" id="PS01124">
    <property type="entry name" value="HTH_ARAC_FAMILY_2"/>
    <property type="match status" value="1"/>
</dbReference>
<dbReference type="Proteomes" id="UP000824037">
    <property type="component" value="Unassembled WGS sequence"/>
</dbReference>
<gene>
    <name evidence="5" type="ORF">H9815_08625</name>
</gene>
<dbReference type="PANTHER" id="PTHR46796:SF13">
    <property type="entry name" value="HTH-TYPE TRANSCRIPTIONAL ACTIVATOR RHAS"/>
    <property type="match status" value="1"/>
</dbReference>